<evidence type="ECO:0000313" key="2">
    <source>
        <dbReference type="Proteomes" id="UP000789739"/>
    </source>
</evidence>
<keyword evidence="2" id="KW-1185">Reference proteome</keyword>
<sequence length="71" mass="8470">MNTMFIDNNSMPQYRLRFSEANNFTHATEQMLQAIPGIWPPKYIPTQKGTDTYWSDILKSCQNYKFYYGYV</sequence>
<protein>
    <submittedName>
        <fullName evidence="1">9033_t:CDS:1</fullName>
    </submittedName>
</protein>
<reference evidence="1" key="1">
    <citation type="submission" date="2021-06" db="EMBL/GenBank/DDBJ databases">
        <authorList>
            <person name="Kallberg Y."/>
            <person name="Tangrot J."/>
            <person name="Rosling A."/>
        </authorList>
    </citation>
    <scope>NUCLEOTIDE SEQUENCE</scope>
    <source>
        <strain evidence="1">BR232B</strain>
    </source>
</reference>
<comment type="caution">
    <text evidence="1">The sequence shown here is derived from an EMBL/GenBank/DDBJ whole genome shotgun (WGS) entry which is preliminary data.</text>
</comment>
<gene>
    <name evidence="1" type="ORF">PBRASI_LOCUS4760</name>
</gene>
<name>A0A9N9FMY4_9GLOM</name>
<dbReference type="Proteomes" id="UP000789739">
    <property type="component" value="Unassembled WGS sequence"/>
</dbReference>
<accession>A0A9N9FMY4</accession>
<dbReference type="AlphaFoldDB" id="A0A9N9FMY4"/>
<organism evidence="1 2">
    <name type="scientific">Paraglomus brasilianum</name>
    <dbReference type="NCBI Taxonomy" id="144538"/>
    <lineage>
        <taxon>Eukaryota</taxon>
        <taxon>Fungi</taxon>
        <taxon>Fungi incertae sedis</taxon>
        <taxon>Mucoromycota</taxon>
        <taxon>Glomeromycotina</taxon>
        <taxon>Glomeromycetes</taxon>
        <taxon>Paraglomerales</taxon>
        <taxon>Paraglomeraceae</taxon>
        <taxon>Paraglomus</taxon>
    </lineage>
</organism>
<proteinExistence type="predicted"/>
<dbReference type="EMBL" id="CAJVPI010000512">
    <property type="protein sequence ID" value="CAG8544510.1"/>
    <property type="molecule type" value="Genomic_DNA"/>
</dbReference>
<evidence type="ECO:0000313" key="1">
    <source>
        <dbReference type="EMBL" id="CAG8544510.1"/>
    </source>
</evidence>